<proteinExistence type="predicted"/>
<evidence type="ECO:0000313" key="1">
    <source>
        <dbReference type="EMBL" id="TFK52619.1"/>
    </source>
</evidence>
<dbReference type="EMBL" id="ML213509">
    <property type="protein sequence ID" value="TFK52619.1"/>
    <property type="molecule type" value="Genomic_DNA"/>
</dbReference>
<dbReference type="PANTHER" id="PTHR31758">
    <property type="entry name" value="BTB/POZ DOMAIN-CONTAINING PROTEIN YLR108C"/>
    <property type="match status" value="1"/>
</dbReference>
<gene>
    <name evidence="1" type="ORF">OE88DRAFT_1734589</name>
</gene>
<organism evidence="1 2">
    <name type="scientific">Heliocybe sulcata</name>
    <dbReference type="NCBI Taxonomy" id="5364"/>
    <lineage>
        <taxon>Eukaryota</taxon>
        <taxon>Fungi</taxon>
        <taxon>Dikarya</taxon>
        <taxon>Basidiomycota</taxon>
        <taxon>Agaricomycotina</taxon>
        <taxon>Agaricomycetes</taxon>
        <taxon>Gloeophyllales</taxon>
        <taxon>Gloeophyllaceae</taxon>
        <taxon>Heliocybe</taxon>
    </lineage>
</organism>
<dbReference type="OrthoDB" id="2370221at2759"/>
<protein>
    <recommendedName>
        <fullName evidence="3">BTB domain-containing protein</fullName>
    </recommendedName>
</protein>
<evidence type="ECO:0000313" key="2">
    <source>
        <dbReference type="Proteomes" id="UP000305948"/>
    </source>
</evidence>
<evidence type="ECO:0008006" key="3">
    <source>
        <dbReference type="Google" id="ProtNLM"/>
    </source>
</evidence>
<name>A0A5C3N4B7_9AGAM</name>
<reference evidence="1 2" key="1">
    <citation type="journal article" date="2019" name="Nat. Ecol. Evol.">
        <title>Megaphylogeny resolves global patterns of mushroom evolution.</title>
        <authorList>
            <person name="Varga T."/>
            <person name="Krizsan K."/>
            <person name="Foldi C."/>
            <person name="Dima B."/>
            <person name="Sanchez-Garcia M."/>
            <person name="Sanchez-Ramirez S."/>
            <person name="Szollosi G.J."/>
            <person name="Szarkandi J.G."/>
            <person name="Papp V."/>
            <person name="Albert L."/>
            <person name="Andreopoulos W."/>
            <person name="Angelini C."/>
            <person name="Antonin V."/>
            <person name="Barry K.W."/>
            <person name="Bougher N.L."/>
            <person name="Buchanan P."/>
            <person name="Buyck B."/>
            <person name="Bense V."/>
            <person name="Catcheside P."/>
            <person name="Chovatia M."/>
            <person name="Cooper J."/>
            <person name="Damon W."/>
            <person name="Desjardin D."/>
            <person name="Finy P."/>
            <person name="Geml J."/>
            <person name="Haridas S."/>
            <person name="Hughes K."/>
            <person name="Justo A."/>
            <person name="Karasinski D."/>
            <person name="Kautmanova I."/>
            <person name="Kiss B."/>
            <person name="Kocsube S."/>
            <person name="Kotiranta H."/>
            <person name="LaButti K.M."/>
            <person name="Lechner B.E."/>
            <person name="Liimatainen K."/>
            <person name="Lipzen A."/>
            <person name="Lukacs Z."/>
            <person name="Mihaltcheva S."/>
            <person name="Morgado L.N."/>
            <person name="Niskanen T."/>
            <person name="Noordeloos M.E."/>
            <person name="Ohm R.A."/>
            <person name="Ortiz-Santana B."/>
            <person name="Ovrebo C."/>
            <person name="Racz N."/>
            <person name="Riley R."/>
            <person name="Savchenko A."/>
            <person name="Shiryaev A."/>
            <person name="Soop K."/>
            <person name="Spirin V."/>
            <person name="Szebenyi C."/>
            <person name="Tomsovsky M."/>
            <person name="Tulloss R.E."/>
            <person name="Uehling J."/>
            <person name="Grigoriev I.V."/>
            <person name="Vagvolgyi C."/>
            <person name="Papp T."/>
            <person name="Martin F.M."/>
            <person name="Miettinen O."/>
            <person name="Hibbett D.S."/>
            <person name="Nagy L.G."/>
        </authorList>
    </citation>
    <scope>NUCLEOTIDE SEQUENCE [LARGE SCALE GENOMIC DNA]</scope>
    <source>
        <strain evidence="1 2">OMC1185</strain>
    </source>
</reference>
<dbReference type="PANTHER" id="PTHR31758:SF2">
    <property type="entry name" value="BTB_POZ DOMAIN-CONTAINING PROTEIN YLR108C"/>
    <property type="match status" value="1"/>
</dbReference>
<sequence>MASPSDRMSPKYTLTVRGQEFRLSKRQIEFDSPNFFTACFLGSFQESSSKSVTLDRSPQLFAIIVEYLSGYEILPLPSTFVSERMDAAYVTRNLLVDADFYGLTGLKRLLTTPSLPPSLGLEWAGLARKIVTLPEVIGEHLPPGVEYVDGGLYSEEDGNQLPVLVSAKDVPIRLSASRELESKSGGMVAKANTDRMTFKIDYTESRDGAMATAIKHPPTIVAESVFSGGKMRVDNLDMSLSFFHEWWQVYTRSNSVGWDEKERSFLSFQPATLEPTDGPYGRYEGILWADEILFTVIRRSSDAGDPVLHIKLADLKARTRGAVLSDLSPPGSRWARV</sequence>
<dbReference type="Proteomes" id="UP000305948">
    <property type="component" value="Unassembled WGS sequence"/>
</dbReference>
<dbReference type="InterPro" id="IPR011333">
    <property type="entry name" value="SKP1/BTB/POZ_sf"/>
</dbReference>
<dbReference type="SUPFAM" id="SSF54695">
    <property type="entry name" value="POZ domain"/>
    <property type="match status" value="1"/>
</dbReference>
<accession>A0A5C3N4B7</accession>
<dbReference type="Gene3D" id="3.30.710.10">
    <property type="entry name" value="Potassium Channel Kv1.1, Chain A"/>
    <property type="match status" value="1"/>
</dbReference>
<dbReference type="STRING" id="5364.A0A5C3N4B7"/>
<keyword evidence="2" id="KW-1185">Reference proteome</keyword>
<dbReference type="AlphaFoldDB" id="A0A5C3N4B7"/>